<name>A0A2G9UUY7_TELCI</name>
<protein>
    <submittedName>
        <fullName evidence="1">Uncharacterized protein</fullName>
    </submittedName>
</protein>
<evidence type="ECO:0000313" key="1">
    <source>
        <dbReference type="EMBL" id="PIO73973.1"/>
    </source>
</evidence>
<sequence>MTQTLARKDDRCPGARNNALQSLARWFESLRFFCWMKLRAPLMLRANR</sequence>
<organism evidence="1 2">
    <name type="scientific">Teladorsagia circumcincta</name>
    <name type="common">Brown stomach worm</name>
    <name type="synonym">Ostertagia circumcincta</name>
    <dbReference type="NCBI Taxonomy" id="45464"/>
    <lineage>
        <taxon>Eukaryota</taxon>
        <taxon>Metazoa</taxon>
        <taxon>Ecdysozoa</taxon>
        <taxon>Nematoda</taxon>
        <taxon>Chromadorea</taxon>
        <taxon>Rhabditida</taxon>
        <taxon>Rhabditina</taxon>
        <taxon>Rhabditomorpha</taxon>
        <taxon>Strongyloidea</taxon>
        <taxon>Trichostrongylidae</taxon>
        <taxon>Teladorsagia</taxon>
    </lineage>
</organism>
<dbReference type="AlphaFoldDB" id="A0A2G9UUY7"/>
<evidence type="ECO:0000313" key="2">
    <source>
        <dbReference type="Proteomes" id="UP000230423"/>
    </source>
</evidence>
<dbReference type="EMBL" id="KZ345354">
    <property type="protein sequence ID" value="PIO73973.1"/>
    <property type="molecule type" value="Genomic_DNA"/>
</dbReference>
<keyword evidence="2" id="KW-1185">Reference proteome</keyword>
<reference evidence="1 2" key="1">
    <citation type="submission" date="2015-09" db="EMBL/GenBank/DDBJ databases">
        <title>Draft genome of the parasitic nematode Teladorsagia circumcincta isolate WARC Sus (inbred).</title>
        <authorList>
            <person name="Mitreva M."/>
        </authorList>
    </citation>
    <scope>NUCLEOTIDE SEQUENCE [LARGE SCALE GENOMIC DNA]</scope>
    <source>
        <strain evidence="1 2">S</strain>
    </source>
</reference>
<gene>
    <name evidence="1" type="ORF">TELCIR_04029</name>
</gene>
<accession>A0A2G9UUY7</accession>
<proteinExistence type="predicted"/>
<dbReference type="Proteomes" id="UP000230423">
    <property type="component" value="Unassembled WGS sequence"/>
</dbReference>